<organism evidence="6 7">
    <name type="scientific">Paracoccus sanguinis</name>
    <dbReference type="NCBI Taxonomy" id="1545044"/>
    <lineage>
        <taxon>Bacteria</taxon>
        <taxon>Pseudomonadati</taxon>
        <taxon>Pseudomonadota</taxon>
        <taxon>Alphaproteobacteria</taxon>
        <taxon>Rhodobacterales</taxon>
        <taxon>Paracoccaceae</taxon>
        <taxon>Paracoccus</taxon>
    </lineage>
</organism>
<evidence type="ECO:0000313" key="7">
    <source>
        <dbReference type="Proteomes" id="UP000182944"/>
    </source>
</evidence>
<dbReference type="Pfam" id="PF12833">
    <property type="entry name" value="HTH_18"/>
    <property type="match status" value="1"/>
</dbReference>
<evidence type="ECO:0000256" key="4">
    <source>
        <dbReference type="SAM" id="MobiDB-lite"/>
    </source>
</evidence>
<dbReference type="InterPro" id="IPR018060">
    <property type="entry name" value="HTH_AraC"/>
</dbReference>
<feature type="domain" description="HTH araC/xylS-type" evidence="5">
    <location>
        <begin position="216"/>
        <end position="314"/>
    </location>
</feature>
<evidence type="ECO:0000256" key="3">
    <source>
        <dbReference type="ARBA" id="ARBA00023163"/>
    </source>
</evidence>
<dbReference type="GO" id="GO:0043565">
    <property type="term" value="F:sequence-specific DNA binding"/>
    <property type="evidence" value="ECO:0007669"/>
    <property type="project" value="InterPro"/>
</dbReference>
<dbReference type="InterPro" id="IPR050204">
    <property type="entry name" value="AraC_XylS_family_regulators"/>
</dbReference>
<dbReference type="SUPFAM" id="SSF46689">
    <property type="entry name" value="Homeodomain-like"/>
    <property type="match status" value="1"/>
</dbReference>
<reference evidence="7" key="1">
    <citation type="submission" date="2016-10" db="EMBL/GenBank/DDBJ databases">
        <authorList>
            <person name="Varghese N."/>
            <person name="Submissions S."/>
        </authorList>
    </citation>
    <scope>NUCLEOTIDE SEQUENCE [LARGE SCALE GENOMIC DNA]</scope>
    <source>
        <strain evidence="7">DSM 29303</strain>
    </source>
</reference>
<dbReference type="PROSITE" id="PS01124">
    <property type="entry name" value="HTH_ARAC_FAMILY_2"/>
    <property type="match status" value="1"/>
</dbReference>
<evidence type="ECO:0000313" key="6">
    <source>
        <dbReference type="EMBL" id="SDW78978.1"/>
    </source>
</evidence>
<accession>A0A1H2WEM8</accession>
<name>A0A1H2WEM8_9RHOB</name>
<gene>
    <name evidence="6" type="ORF">SAMN05444276_102128</name>
</gene>
<evidence type="ECO:0000256" key="1">
    <source>
        <dbReference type="ARBA" id="ARBA00023015"/>
    </source>
</evidence>
<keyword evidence="1" id="KW-0805">Transcription regulation</keyword>
<dbReference type="GO" id="GO:0003700">
    <property type="term" value="F:DNA-binding transcription factor activity"/>
    <property type="evidence" value="ECO:0007669"/>
    <property type="project" value="InterPro"/>
</dbReference>
<dbReference type="RefSeq" id="WP_052176540.1">
    <property type="nucleotide sequence ID" value="NZ_FNNA01000002.1"/>
</dbReference>
<keyword evidence="7" id="KW-1185">Reference proteome</keyword>
<keyword evidence="3" id="KW-0804">Transcription</keyword>
<protein>
    <submittedName>
        <fullName evidence="6">Transcriptional regulator, AraC family</fullName>
    </submittedName>
</protein>
<dbReference type="AlphaFoldDB" id="A0A1H2WEM8"/>
<dbReference type="EMBL" id="FNNA01000002">
    <property type="protein sequence ID" value="SDW78978.1"/>
    <property type="molecule type" value="Genomic_DNA"/>
</dbReference>
<dbReference type="SMART" id="SM00342">
    <property type="entry name" value="HTH_ARAC"/>
    <property type="match status" value="1"/>
</dbReference>
<dbReference type="OrthoDB" id="9814125at2"/>
<evidence type="ECO:0000259" key="5">
    <source>
        <dbReference type="PROSITE" id="PS01124"/>
    </source>
</evidence>
<dbReference type="STRING" id="1545044.SAMN05444276_102128"/>
<evidence type="ECO:0000256" key="2">
    <source>
        <dbReference type="ARBA" id="ARBA00023125"/>
    </source>
</evidence>
<dbReference type="PANTHER" id="PTHR46796">
    <property type="entry name" value="HTH-TYPE TRANSCRIPTIONAL ACTIVATOR RHAS-RELATED"/>
    <property type="match status" value="1"/>
</dbReference>
<dbReference type="InterPro" id="IPR009057">
    <property type="entry name" value="Homeodomain-like_sf"/>
</dbReference>
<proteinExistence type="predicted"/>
<dbReference type="Gene3D" id="1.10.10.60">
    <property type="entry name" value="Homeodomain-like"/>
    <property type="match status" value="1"/>
</dbReference>
<keyword evidence="2" id="KW-0238">DNA-binding</keyword>
<sequence length="315" mass="32672">MSLGPIPRAELQAPQTAPPGLAAEAVRPSPPTPANLTRETAPLRPYAGRPRLPEAGLRMLPLDGFHWGGRPRLGMSRSARVRGDHCLIRVTGGALRVILPSGAVDHGAGSVIFIPAGTAFGTLPLPDAAGQVLLIPRPLAERLGMPLPPRMVVGAGASDAFSADLAALASRAADPIAAATAACRVELISAALQRLATAPEAPAPTRPGSGDRALFESFVELAGREMGRGRTLSDLAEALGATASALDTACRRQRGRSALDVLYDLRLDRARRLLSDAATPLSAIAAELGFTGVPHLNRAFMAATGRPAEDFRGRG</sequence>
<feature type="region of interest" description="Disordered" evidence="4">
    <location>
        <begin position="1"/>
        <end position="48"/>
    </location>
</feature>
<dbReference type="Proteomes" id="UP000182944">
    <property type="component" value="Unassembled WGS sequence"/>
</dbReference>